<protein>
    <submittedName>
        <fullName evidence="2">Uncharacterized protein</fullName>
    </submittedName>
</protein>
<evidence type="ECO:0000313" key="3">
    <source>
        <dbReference type="Proteomes" id="UP001143328"/>
    </source>
</evidence>
<accession>A0A9W6NFK2</accession>
<evidence type="ECO:0000256" key="1">
    <source>
        <dbReference type="SAM" id="MobiDB-lite"/>
    </source>
</evidence>
<name>A0A9W6NFK2_9PSED</name>
<keyword evidence="3" id="KW-1185">Reference proteome</keyword>
<reference evidence="2" key="2">
    <citation type="submission" date="2023-01" db="EMBL/GenBank/DDBJ databases">
        <authorList>
            <person name="Sun Q."/>
            <person name="Evtushenko L."/>
        </authorList>
    </citation>
    <scope>NUCLEOTIDE SEQUENCE</scope>
    <source>
        <strain evidence="2">VKM B-2935</strain>
    </source>
</reference>
<proteinExistence type="predicted"/>
<reference evidence="2" key="1">
    <citation type="journal article" date="2014" name="Int. J. Syst. Evol. Microbiol.">
        <title>Complete genome sequence of Corynebacterium casei LMG S-19264T (=DSM 44701T), isolated from a smear-ripened cheese.</title>
        <authorList>
            <consortium name="US DOE Joint Genome Institute (JGI-PGF)"/>
            <person name="Walter F."/>
            <person name="Albersmeier A."/>
            <person name="Kalinowski J."/>
            <person name="Ruckert C."/>
        </authorList>
    </citation>
    <scope>NUCLEOTIDE SEQUENCE</scope>
    <source>
        <strain evidence="2">VKM B-2935</strain>
    </source>
</reference>
<dbReference type="EMBL" id="BSFN01000004">
    <property type="protein sequence ID" value="GLK88900.1"/>
    <property type="molecule type" value="Genomic_DNA"/>
</dbReference>
<sequence>MAAIKPRHGAVADDAHQTIGRQQYPDFGQVQAKVAGIHRQQQLQQHIGRQGHAQREGGEAGVAVGGA</sequence>
<feature type="region of interest" description="Disordered" evidence="1">
    <location>
        <begin position="41"/>
        <end position="67"/>
    </location>
</feature>
<dbReference type="AlphaFoldDB" id="A0A9W6NFK2"/>
<gene>
    <name evidence="2" type="ORF">GCM10017655_19620</name>
</gene>
<evidence type="ECO:0000313" key="2">
    <source>
        <dbReference type="EMBL" id="GLK88900.1"/>
    </source>
</evidence>
<dbReference type="Proteomes" id="UP001143328">
    <property type="component" value="Unassembled WGS sequence"/>
</dbReference>
<organism evidence="2 3">
    <name type="scientific">Pseudomonas turukhanskensis</name>
    <dbReference type="NCBI Taxonomy" id="1806536"/>
    <lineage>
        <taxon>Bacteria</taxon>
        <taxon>Pseudomonadati</taxon>
        <taxon>Pseudomonadota</taxon>
        <taxon>Gammaproteobacteria</taxon>
        <taxon>Pseudomonadales</taxon>
        <taxon>Pseudomonadaceae</taxon>
        <taxon>Pseudomonas</taxon>
    </lineage>
</organism>
<feature type="compositionally biased region" description="Low complexity" evidence="1">
    <location>
        <begin position="41"/>
        <end position="51"/>
    </location>
</feature>
<comment type="caution">
    <text evidence="2">The sequence shown here is derived from an EMBL/GenBank/DDBJ whole genome shotgun (WGS) entry which is preliminary data.</text>
</comment>